<dbReference type="Pfam" id="PF00171">
    <property type="entry name" value="Aldedh"/>
    <property type="match status" value="1"/>
</dbReference>
<dbReference type="RefSeq" id="WP_160064894.1">
    <property type="nucleotide sequence ID" value="NZ_WUYX01000029.1"/>
</dbReference>
<keyword evidence="2 4" id="KW-0560">Oxidoreductase</keyword>
<evidence type="ECO:0000313" key="7">
    <source>
        <dbReference type="Proteomes" id="UP000434101"/>
    </source>
</evidence>
<feature type="active site" evidence="3">
    <location>
        <position position="256"/>
    </location>
</feature>
<dbReference type="CDD" id="cd07078">
    <property type="entry name" value="ALDH"/>
    <property type="match status" value="1"/>
</dbReference>
<protein>
    <submittedName>
        <fullName evidence="6">Aldehyde dehydrogenase family protein</fullName>
    </submittedName>
</protein>
<dbReference type="AlphaFoldDB" id="A0A6B0VL20"/>
<dbReference type="InterPro" id="IPR016160">
    <property type="entry name" value="Ald_DH_CS_CYS"/>
</dbReference>
<dbReference type="PANTHER" id="PTHR42991">
    <property type="entry name" value="ALDEHYDE DEHYDROGENASE"/>
    <property type="match status" value="1"/>
</dbReference>
<dbReference type="InterPro" id="IPR016163">
    <property type="entry name" value="Ald_DH_C"/>
</dbReference>
<dbReference type="Gene3D" id="3.40.309.10">
    <property type="entry name" value="Aldehyde Dehydrogenase, Chain A, domain 2"/>
    <property type="match status" value="1"/>
</dbReference>
<dbReference type="InterPro" id="IPR051020">
    <property type="entry name" value="ALDH-related_metabolic_enz"/>
</dbReference>
<dbReference type="InterPro" id="IPR016162">
    <property type="entry name" value="Ald_DH_N"/>
</dbReference>
<comment type="similarity">
    <text evidence="1 4">Belongs to the aldehyde dehydrogenase family.</text>
</comment>
<dbReference type="Gene3D" id="3.40.605.10">
    <property type="entry name" value="Aldehyde Dehydrogenase, Chain A, domain 1"/>
    <property type="match status" value="1"/>
</dbReference>
<dbReference type="PROSITE" id="PS00687">
    <property type="entry name" value="ALDEHYDE_DEHYDR_GLU"/>
    <property type="match status" value="1"/>
</dbReference>
<reference evidence="6 7" key="1">
    <citation type="submission" date="2020-01" db="EMBL/GenBank/DDBJ databases">
        <title>Natronorubrum sp. JWXQ-INN 674 isolated from Inner Mongolia Autonomous Region of China.</title>
        <authorList>
            <person name="Xue Q."/>
        </authorList>
    </citation>
    <scope>NUCLEOTIDE SEQUENCE [LARGE SCALE GENOMIC DNA]</scope>
    <source>
        <strain evidence="6 7">JWXQ-INN-674</strain>
    </source>
</reference>
<comment type="caution">
    <text evidence="6">The sequence shown here is derived from an EMBL/GenBank/DDBJ whole genome shotgun (WGS) entry which is preliminary data.</text>
</comment>
<evidence type="ECO:0000313" key="6">
    <source>
        <dbReference type="EMBL" id="MXV62264.1"/>
    </source>
</evidence>
<keyword evidence="7" id="KW-1185">Reference proteome</keyword>
<dbReference type="GO" id="GO:0008911">
    <property type="term" value="F:lactaldehyde dehydrogenase (NAD+) activity"/>
    <property type="evidence" value="ECO:0007669"/>
    <property type="project" value="TreeGrafter"/>
</dbReference>
<dbReference type="InterPro" id="IPR029510">
    <property type="entry name" value="Ald_DH_CS_GLU"/>
</dbReference>
<accession>A0A6B0VL20</accession>
<feature type="domain" description="Aldehyde dehydrogenase" evidence="5">
    <location>
        <begin position="20"/>
        <end position="487"/>
    </location>
</feature>
<dbReference type="InterPro" id="IPR015590">
    <property type="entry name" value="Aldehyde_DH_dom"/>
</dbReference>
<evidence type="ECO:0000256" key="4">
    <source>
        <dbReference type="RuleBase" id="RU003345"/>
    </source>
</evidence>
<dbReference type="OrthoDB" id="6342at2157"/>
<dbReference type="InterPro" id="IPR016161">
    <property type="entry name" value="Ald_DH/histidinol_DH"/>
</dbReference>
<name>A0A6B0VL20_9EURY</name>
<evidence type="ECO:0000256" key="3">
    <source>
        <dbReference type="PROSITE-ProRule" id="PRU10007"/>
    </source>
</evidence>
<evidence type="ECO:0000259" key="5">
    <source>
        <dbReference type="Pfam" id="PF00171"/>
    </source>
</evidence>
<evidence type="ECO:0000256" key="2">
    <source>
        <dbReference type="ARBA" id="ARBA00023002"/>
    </source>
</evidence>
<dbReference type="PROSITE" id="PS00070">
    <property type="entry name" value="ALDEHYDE_DEHYDR_CYS"/>
    <property type="match status" value="1"/>
</dbReference>
<evidence type="ECO:0000256" key="1">
    <source>
        <dbReference type="ARBA" id="ARBA00009986"/>
    </source>
</evidence>
<organism evidence="6 7">
    <name type="scientific">Natronorubrum halalkaliphilum</name>
    <dbReference type="NCBI Taxonomy" id="2691917"/>
    <lineage>
        <taxon>Archaea</taxon>
        <taxon>Methanobacteriati</taxon>
        <taxon>Methanobacteriota</taxon>
        <taxon>Stenosarchaea group</taxon>
        <taxon>Halobacteria</taxon>
        <taxon>Halobacteriales</taxon>
        <taxon>Natrialbaceae</taxon>
        <taxon>Natronorubrum</taxon>
    </lineage>
</organism>
<dbReference type="EMBL" id="WUYX01000029">
    <property type="protein sequence ID" value="MXV62264.1"/>
    <property type="molecule type" value="Genomic_DNA"/>
</dbReference>
<sequence>MATRVAQRREQIYVDGEWLETESVLSVSDLADGGTFAQVAAADPAAAQTALKAAHEIKPELRQTTVVERAEWCETIADGLREREEELAEIIVREAGKPISSARGEVGQAAERFDRAAEEARNIVSKGEFREGSTDGHEGWQAIVKHEPIGAVLCITPYNYPLATTALQVAPALAAGNSVLLKPASKTPISAAILAEVIADVDGIPDGAFNFVPGEASEIGDILSGDDRINAIAMTGSSGAGKHVAGESGMVNLHMELGGNAPAIVFDDADLADVASNCAKGSFKYAGQRCSAVSRVLAHESVHDELVDLIDGQMDAWRAGNLFDEDTALGPLISEEQADWVETLVEDALDKGADLVRGGERRAPEGVPDELGNQFFEPTLLANVPRDARIIDEEQFGPVAVVTTFEDEDDAIDIANSSDLALDAAVFTNDHGRAMNVANRVDAGAVRINGAPSHGLGDIPFGGNKDSGIGREGLDASIHEMLRKKSIVL</sequence>
<gene>
    <name evidence="6" type="ORF">GS429_09350</name>
</gene>
<dbReference type="PANTHER" id="PTHR42991:SF1">
    <property type="entry name" value="ALDEHYDE DEHYDROGENASE"/>
    <property type="match status" value="1"/>
</dbReference>
<dbReference type="SUPFAM" id="SSF53720">
    <property type="entry name" value="ALDH-like"/>
    <property type="match status" value="1"/>
</dbReference>
<dbReference type="Proteomes" id="UP000434101">
    <property type="component" value="Unassembled WGS sequence"/>
</dbReference>
<proteinExistence type="inferred from homology"/>